<dbReference type="AlphaFoldDB" id="A0A0D9QQ51"/>
<name>A0A0D9QQ51_PLAFR</name>
<dbReference type="OMA" id="FANESTH"/>
<dbReference type="Pfam" id="PF12879">
    <property type="entry name" value="SICA_C"/>
    <property type="match status" value="1"/>
</dbReference>
<evidence type="ECO:0000256" key="1">
    <source>
        <dbReference type="SAM" id="MobiDB-lite"/>
    </source>
</evidence>
<evidence type="ECO:0000313" key="4">
    <source>
        <dbReference type="Proteomes" id="UP000054561"/>
    </source>
</evidence>
<keyword evidence="4" id="KW-1185">Reference proteome</keyword>
<dbReference type="OrthoDB" id="375150at2759"/>
<reference evidence="3 4" key="1">
    <citation type="submission" date="2014-03" db="EMBL/GenBank/DDBJ databases">
        <title>The Genome Sequence of Plasmodium fragile nilgiri.</title>
        <authorList>
            <consortium name="The Broad Institute Genomics Platform"/>
            <consortium name="The Broad Institute Genome Sequencing Center for Infectious Disease"/>
            <person name="Neafsey D."/>
            <person name="Duraisingh M."/>
            <person name="Young S.K."/>
            <person name="Zeng Q."/>
            <person name="Gargeya S."/>
            <person name="Abouelleil A."/>
            <person name="Alvarado L."/>
            <person name="Chapman S.B."/>
            <person name="Gainer-Dewar J."/>
            <person name="Goldberg J."/>
            <person name="Griggs A."/>
            <person name="Gujja S."/>
            <person name="Hansen M."/>
            <person name="Howarth C."/>
            <person name="Imamovic A."/>
            <person name="Larimer J."/>
            <person name="Pearson M."/>
            <person name="Poon T.W."/>
            <person name="Priest M."/>
            <person name="Roberts A."/>
            <person name="Saif S."/>
            <person name="Shea T."/>
            <person name="Sykes S."/>
            <person name="Wortman J."/>
            <person name="Nusbaum C."/>
            <person name="Birren B."/>
        </authorList>
    </citation>
    <scope>NUCLEOTIDE SEQUENCE [LARGE SCALE GENOMIC DNA]</scope>
    <source>
        <strain evidence="4">nilgiri</strain>
    </source>
</reference>
<feature type="compositionally biased region" description="Low complexity" evidence="1">
    <location>
        <begin position="313"/>
        <end position="325"/>
    </location>
</feature>
<feature type="compositionally biased region" description="Pro residues" evidence="1">
    <location>
        <begin position="436"/>
        <end position="451"/>
    </location>
</feature>
<accession>A0A0D9QQ51</accession>
<protein>
    <recommendedName>
        <fullName evidence="2">Schizont-infected cell agglutination C-terminal domain-containing protein</fullName>
    </recommendedName>
</protein>
<feature type="compositionally biased region" description="Polar residues" evidence="1">
    <location>
        <begin position="813"/>
        <end position="822"/>
    </location>
</feature>
<sequence length="1161" mass="124620">MDNQAGYMEALGSNCNNAGWEDFKQGEYHTGQTVADMMRCRLMSTALWFANESTHTAPKDIEDERMRCEVVNTFGYILKHLYCKPHPGWKRGVEYAWKTFQNMGDEKLGTGLPPGPVTDKRCTQCGYEGSWRPPGIINGEMATWLLLQWRVMEKITHMERTMDCTKDWKTYQLQLRQDGTITANDEEGKTKLEAVKEEVKKTAQQIVNHMQEEVTDVLVTVSRCSNGQEACGTELLKTIKVLEETIREREEAGTNAEDSVGTPPGSTTSARGSQPQAPASPEQAPAPLPASEGTGSQGETVATGVSGPTGTQGDPASGAAAGPAPDSKEPRQPGSSAVDDYKSTCENTDSGPQSTTVISSGAASVSITPVTYNYGAAAPCKFLKELAEQAERAKSTPKTVENTKNDKRERAPSGETNVQGTGTTQITTGNGQEDSPPAPAPAPAPAPPANPAAPAAAAPKAEAEPAPTTTTTSSSGPAAVSPGPIGQPGAAGENGATGAAGSSGKDDVIDGGNDDPPPLNPPKPKPNPNPNQTGSSPSGTGGASLADGTEHGGGRGQGGPGGGGGGSGSSSSSASDPSTPGSTGHQPPGSSRPGSDPSTQPNNAQGTGSQPTDSDGGFGLSLDRAPAVGSIGEGYAPATPTEKTSGTGGMNSRGGPDAPDLTGAVLTATTPIMLFLSAVTVALLGYSLWKYLAYLANRQRKFRTVRDVPSLPLDEEILQHLQRGELPPPDYGYTMVRDRQPGRLPAARRRRPPRVHKRTIIELHLEVLNECEATECESVKDDYLQIVVDAFMRGNNTCTSSSNVCTPDDGLATQDSTTNADSPTRDTPTDIDGPGPWSPNEDDPDPWSCMENIQLATAPCPPHEDDPWSCMETIPLATDRCPPNADDPHPRSCVLHIQFETDPCAPHAHDPDPWKCMEPIELATHTSPPHEDNHDPWSCMATIQLATDPCTPNEDDPDPWNCMETIQLEQEQARPPTGPGDANPDCRHWINWIDRNKYMLRECTTQPWFLHLKADWKQYLREHMAADEDHGQRAFGEAATSPMKKLRLWKQWVEQQHRQMSMYKAEWFQHLLENIEEETVPDKGDVPGLAKDLDVEKAPAAEDMLRVRALPCTQLHPQPYMKTPLTANICIPILALVIEQCAVERRLQETELYVDALLQQC</sequence>
<dbReference type="VEuPathDB" id="PlasmoDB:AK88_01260"/>
<organism evidence="3 4">
    <name type="scientific">Plasmodium fragile</name>
    <dbReference type="NCBI Taxonomy" id="5857"/>
    <lineage>
        <taxon>Eukaryota</taxon>
        <taxon>Sar</taxon>
        <taxon>Alveolata</taxon>
        <taxon>Apicomplexa</taxon>
        <taxon>Aconoidasida</taxon>
        <taxon>Haemosporida</taxon>
        <taxon>Plasmodiidae</taxon>
        <taxon>Plasmodium</taxon>
        <taxon>Plasmodium (Plasmodium)</taxon>
    </lineage>
</organism>
<feature type="region of interest" description="Disordered" evidence="1">
    <location>
        <begin position="248"/>
        <end position="357"/>
    </location>
</feature>
<feature type="compositionally biased region" description="Low complexity" evidence="1">
    <location>
        <begin position="416"/>
        <end position="432"/>
    </location>
</feature>
<feature type="compositionally biased region" description="Polar residues" evidence="1">
    <location>
        <begin position="599"/>
        <end position="613"/>
    </location>
</feature>
<evidence type="ECO:0000259" key="2">
    <source>
        <dbReference type="Pfam" id="PF12879"/>
    </source>
</evidence>
<feature type="compositionally biased region" description="Basic and acidic residues" evidence="1">
    <location>
        <begin position="401"/>
        <end position="412"/>
    </location>
</feature>
<feature type="compositionally biased region" description="Low complexity" evidence="1">
    <location>
        <begin position="273"/>
        <end position="292"/>
    </location>
</feature>
<dbReference type="EMBL" id="KQ001654">
    <property type="protein sequence ID" value="KJP89174.1"/>
    <property type="molecule type" value="Genomic_DNA"/>
</dbReference>
<feature type="compositionally biased region" description="Low complexity" evidence="1">
    <location>
        <begin position="452"/>
        <end position="500"/>
    </location>
</feature>
<proteinExistence type="predicted"/>
<feature type="region of interest" description="Disordered" evidence="1">
    <location>
        <begin position="798"/>
        <end position="848"/>
    </location>
</feature>
<feature type="domain" description="Schizont-infected cell agglutination C-terminal" evidence="2">
    <location>
        <begin position="690"/>
        <end position="793"/>
    </location>
</feature>
<gene>
    <name evidence="3" type="ORF">AK88_01260</name>
</gene>
<feature type="compositionally biased region" description="Polar residues" evidence="1">
    <location>
        <begin position="344"/>
        <end position="357"/>
    </location>
</feature>
<dbReference type="RefSeq" id="XP_012334319.1">
    <property type="nucleotide sequence ID" value="XM_012478896.1"/>
</dbReference>
<feature type="region of interest" description="Disordered" evidence="1">
    <location>
        <begin position="389"/>
        <end position="656"/>
    </location>
</feature>
<feature type="compositionally biased region" description="Pro residues" evidence="1">
    <location>
        <begin position="515"/>
        <end position="529"/>
    </location>
</feature>
<dbReference type="InterPro" id="IPR024288">
    <property type="entry name" value="SICA_C"/>
</dbReference>
<feature type="compositionally biased region" description="Gly residues" evidence="1">
    <location>
        <begin position="554"/>
        <end position="568"/>
    </location>
</feature>
<evidence type="ECO:0000313" key="3">
    <source>
        <dbReference type="EMBL" id="KJP89174.1"/>
    </source>
</evidence>
<dbReference type="GeneID" id="24266574"/>
<dbReference type="Proteomes" id="UP000054561">
    <property type="component" value="Unassembled WGS sequence"/>
</dbReference>
<feature type="compositionally biased region" description="Low complexity" evidence="1">
    <location>
        <begin position="569"/>
        <end position="598"/>
    </location>
</feature>